<keyword evidence="5" id="KW-1185">Reference proteome</keyword>
<sequence length="704" mass="81472">MEPLDQDIQRAEEQIAKMQAQAERESKFADEANARFEENILTFKHYFPDIYEKFVHFTPSEKFQLLVNEDGSGNLIDYATGVPIYSEQPIEQAKQQVQNNFENPILSHNNYSNLEYIQNETGFIHCDLMVDVGRQYNKTRQSLSVNRKVADKIPSVMIFGVGLGYHLQEIQNKTTSSYITIFEPNEDYFYASLFCFDWARYLKEVDESQAFLYLCIGDSEEEIYQTLYQRVQDVGPYSVINSFFYQHYPSVDMDRMIQEVKHNFHQFFMGWGFFDDAVMSIAHTVAVAEKNPAITTMKRDALPLNYANQPVFIVANGPSLDDDIERLKVLKEQAIIVACNSATTALLNHGIIPDFHVALERTKSTADFLKAFIKPSQRQKINLLVLNVMYPEVIDLFGWTGVGMKGHEAGTMIYQLAEFVSKRGVTPTLGYSNPLVGNTALSFFCNFGFKDIYLFGLDKGYISKEKHHSTSSYYYEEDGKEKYEPIKMGEEFEVEGNFVEKVITEPFLYTGKEQVERLLMSGQGQGTTVYNCSNGVKLEGSIPLRSQHILLPEVELEKKTVIDYVKENCFSHQEQEFDLTEFLGFDEFEDICKTMVSILDKSTTCREEAIKPLLQHLNYLNSFKNEPKYTHLFLLLQGEAWYVCSVLIATLYNFGDSEEVMPYYQDALNIWIDFLRKAPDYYRERWDRLSDYSFEYDYMATDDE</sequence>
<evidence type="ECO:0000259" key="2">
    <source>
        <dbReference type="Pfam" id="PF01973"/>
    </source>
</evidence>
<dbReference type="InterPro" id="IPR045376">
    <property type="entry name" value="Maf_N"/>
</dbReference>
<evidence type="ECO:0000313" key="5">
    <source>
        <dbReference type="Proteomes" id="UP000568664"/>
    </source>
</evidence>
<dbReference type="PANTHER" id="PTHR41786:SF1">
    <property type="entry name" value="6-HYDROXYMETHYLPTERIN DIPHOSPHOKINASE MPTE-LIKE DOMAIN-CONTAINING PROTEIN"/>
    <property type="match status" value="1"/>
</dbReference>
<protein>
    <submittedName>
        <fullName evidence="4">Motility associated factor glycosyltransferase family protein</fullName>
    </submittedName>
</protein>
<reference evidence="4 5" key="1">
    <citation type="submission" date="2020-04" db="EMBL/GenBank/DDBJ databases">
        <title>Thalassotalea sp. M1531, isolated from the surface of marine red alga.</title>
        <authorList>
            <person name="Pang L."/>
            <person name="Lu D.-C."/>
        </authorList>
    </citation>
    <scope>NUCLEOTIDE SEQUENCE [LARGE SCALE GENOMIC DNA]</scope>
    <source>
        <strain evidence="4 5">M1531</strain>
    </source>
</reference>
<dbReference type="InterPro" id="IPR018187">
    <property type="entry name" value="Asp/Glu_racemase_AS_1"/>
</dbReference>
<name>A0A7Y0LEX1_9GAMM</name>
<accession>A0A7Y0LEX1</accession>
<organism evidence="4 5">
    <name type="scientific">Thalassotalea algicola</name>
    <dbReference type="NCBI Taxonomy" id="2716224"/>
    <lineage>
        <taxon>Bacteria</taxon>
        <taxon>Pseudomonadati</taxon>
        <taxon>Pseudomonadota</taxon>
        <taxon>Gammaproteobacteria</taxon>
        <taxon>Alteromonadales</taxon>
        <taxon>Colwelliaceae</taxon>
        <taxon>Thalassotalea</taxon>
    </lineage>
</organism>
<dbReference type="AlphaFoldDB" id="A0A7Y0LEX1"/>
<feature type="domain" description="6-hydroxymethylpterin diphosphokinase MptE-like" evidence="2">
    <location>
        <begin position="305"/>
        <end position="462"/>
    </location>
</feature>
<dbReference type="GO" id="GO:0016740">
    <property type="term" value="F:transferase activity"/>
    <property type="evidence" value="ECO:0007669"/>
    <property type="project" value="UniProtKB-KW"/>
</dbReference>
<evidence type="ECO:0000256" key="1">
    <source>
        <dbReference type="SAM" id="Coils"/>
    </source>
</evidence>
<evidence type="ECO:0000313" key="4">
    <source>
        <dbReference type="EMBL" id="NMP32892.1"/>
    </source>
</evidence>
<gene>
    <name evidence="4" type="ORF">HII17_15145</name>
</gene>
<evidence type="ECO:0000259" key="3">
    <source>
        <dbReference type="Pfam" id="PF20157"/>
    </source>
</evidence>
<dbReference type="EMBL" id="JABBXH010000005">
    <property type="protein sequence ID" value="NMP32892.1"/>
    <property type="molecule type" value="Genomic_DNA"/>
</dbReference>
<dbReference type="PROSITE" id="PS00923">
    <property type="entry name" value="ASP_GLU_RACEMASE_1"/>
    <property type="match status" value="1"/>
</dbReference>
<keyword evidence="1" id="KW-0175">Coiled coil</keyword>
<comment type="caution">
    <text evidence="4">The sequence shown here is derived from an EMBL/GenBank/DDBJ whole genome shotgun (WGS) entry which is preliminary data.</text>
</comment>
<keyword evidence="4" id="KW-0808">Transferase</keyword>
<dbReference type="RefSeq" id="WP_169076216.1">
    <property type="nucleotide sequence ID" value="NZ_JABBXH010000005.1"/>
</dbReference>
<feature type="coiled-coil region" evidence="1">
    <location>
        <begin position="1"/>
        <end position="39"/>
    </location>
</feature>
<dbReference type="Pfam" id="PF01973">
    <property type="entry name" value="MptE-like"/>
    <property type="match status" value="1"/>
</dbReference>
<proteinExistence type="predicted"/>
<dbReference type="Pfam" id="PF20157">
    <property type="entry name" value="Maf_flag10_N"/>
    <property type="match status" value="1"/>
</dbReference>
<feature type="domain" description="Glycosyltransferase Maf N-terminal" evidence="3">
    <location>
        <begin position="35"/>
        <end position="269"/>
    </location>
</feature>
<dbReference type="InterPro" id="IPR002826">
    <property type="entry name" value="MptE-like"/>
</dbReference>
<dbReference type="PANTHER" id="PTHR41786">
    <property type="entry name" value="MOTILITY ACCESSORY FACTOR MAF"/>
    <property type="match status" value="1"/>
</dbReference>
<dbReference type="Proteomes" id="UP000568664">
    <property type="component" value="Unassembled WGS sequence"/>
</dbReference>